<organism evidence="6">
    <name type="scientific">Dictyoglomus thermophilum</name>
    <dbReference type="NCBI Taxonomy" id="14"/>
    <lineage>
        <taxon>Bacteria</taxon>
        <taxon>Pseudomonadati</taxon>
        <taxon>Dictyoglomota</taxon>
        <taxon>Dictyoglomia</taxon>
        <taxon>Dictyoglomales</taxon>
        <taxon>Dictyoglomaceae</taxon>
        <taxon>Dictyoglomus</taxon>
    </lineage>
</organism>
<dbReference type="PANTHER" id="PTHR34138">
    <property type="entry name" value="CELL SHAPE-DETERMINING PROTEIN MREC"/>
    <property type="match status" value="1"/>
</dbReference>
<evidence type="ECO:0000256" key="3">
    <source>
        <dbReference type="ARBA" id="ARBA00022960"/>
    </source>
</evidence>
<dbReference type="Pfam" id="PF04085">
    <property type="entry name" value="MreC"/>
    <property type="match status" value="1"/>
</dbReference>
<dbReference type="InterPro" id="IPR007221">
    <property type="entry name" value="MreC"/>
</dbReference>
<dbReference type="InterPro" id="IPR042175">
    <property type="entry name" value="Cell/Rod_MreC_2"/>
</dbReference>
<name>A0A7C3RMD9_DICTH</name>
<dbReference type="AlphaFoldDB" id="A0A7C3RMD9"/>
<dbReference type="EMBL" id="DTIN01000014">
    <property type="protein sequence ID" value="HFX13537.1"/>
    <property type="molecule type" value="Genomic_DNA"/>
</dbReference>
<dbReference type="GO" id="GO:0008360">
    <property type="term" value="P:regulation of cell shape"/>
    <property type="evidence" value="ECO:0007669"/>
    <property type="project" value="UniProtKB-KW"/>
</dbReference>
<dbReference type="PIRSF" id="PIRSF038471">
    <property type="entry name" value="MreC"/>
    <property type="match status" value="1"/>
</dbReference>
<comment type="similarity">
    <text evidence="1">Belongs to the MreC family.</text>
</comment>
<evidence type="ECO:0000256" key="2">
    <source>
        <dbReference type="ARBA" id="ARBA00013855"/>
    </source>
</evidence>
<protein>
    <recommendedName>
        <fullName evidence="2">Cell shape-determining protein MreC</fullName>
    </recommendedName>
    <alternativeName>
        <fullName evidence="4">Cell shape protein MreC</fullName>
    </alternativeName>
</protein>
<dbReference type="GO" id="GO:0005886">
    <property type="term" value="C:plasma membrane"/>
    <property type="evidence" value="ECO:0007669"/>
    <property type="project" value="TreeGrafter"/>
</dbReference>
<evidence type="ECO:0000313" key="6">
    <source>
        <dbReference type="EMBL" id="HFX13537.1"/>
    </source>
</evidence>
<dbReference type="PANTHER" id="PTHR34138:SF1">
    <property type="entry name" value="CELL SHAPE-DETERMINING PROTEIN MREC"/>
    <property type="match status" value="1"/>
</dbReference>
<sequence>MDKQGIKWRLVFLVLLLSILLWGSGYVEIWTTNIQKAFSNIINDLKIFINELKAIFTLTESLQKEIEILRNENFDLYKENLRLKMILENLRRKEETAIWLKELEKKNFSFVYANIIGRDPVKWNLEFKIDKGEKDGVKKGMAVIYKDQIIGKIYKTEKNFSIVKTIYDPSTVVGVMIWETKDYGIVKGAFDHIEMAYIFSDHGIKTNHNVITSGIDEYIPYGLKVGYISHLEEKNVLAFTRIKVYPMVDLSNMEGVAVCLKF</sequence>
<comment type="caution">
    <text evidence="6">The sequence shown here is derived from an EMBL/GenBank/DDBJ whole genome shotgun (WGS) entry which is preliminary data.</text>
</comment>
<evidence type="ECO:0000256" key="4">
    <source>
        <dbReference type="ARBA" id="ARBA00032089"/>
    </source>
</evidence>
<gene>
    <name evidence="6" type="ORF">ENW00_05145</name>
</gene>
<dbReference type="Gene3D" id="2.40.10.350">
    <property type="entry name" value="Rod shape-determining protein MreC, domain 2"/>
    <property type="match status" value="1"/>
</dbReference>
<evidence type="ECO:0000256" key="1">
    <source>
        <dbReference type="ARBA" id="ARBA00009369"/>
    </source>
</evidence>
<reference evidence="6" key="1">
    <citation type="journal article" date="2020" name="mSystems">
        <title>Genome- and Community-Level Interaction Insights into Carbon Utilization and Element Cycling Functions of Hydrothermarchaeota in Hydrothermal Sediment.</title>
        <authorList>
            <person name="Zhou Z."/>
            <person name="Liu Y."/>
            <person name="Xu W."/>
            <person name="Pan J."/>
            <person name="Luo Z.H."/>
            <person name="Li M."/>
        </authorList>
    </citation>
    <scope>NUCLEOTIDE SEQUENCE [LARGE SCALE GENOMIC DNA]</scope>
    <source>
        <strain evidence="6">SpSt-81</strain>
    </source>
</reference>
<dbReference type="Gene3D" id="2.40.10.340">
    <property type="entry name" value="Rod shape-determining protein MreC, domain 1"/>
    <property type="match status" value="1"/>
</dbReference>
<keyword evidence="3" id="KW-0133">Cell shape</keyword>
<accession>A0A7C3RMD9</accession>
<proteinExistence type="inferred from homology"/>
<evidence type="ECO:0000259" key="5">
    <source>
        <dbReference type="Pfam" id="PF04085"/>
    </source>
</evidence>
<feature type="domain" description="Rod shape-determining protein MreC beta-barrel core" evidence="5">
    <location>
        <begin position="115"/>
        <end position="258"/>
    </location>
</feature>
<dbReference type="InterPro" id="IPR055342">
    <property type="entry name" value="MreC_beta-barrel_core"/>
</dbReference>
<dbReference type="InterPro" id="IPR042177">
    <property type="entry name" value="Cell/Rod_1"/>
</dbReference>